<dbReference type="Gene3D" id="3.40.800.10">
    <property type="entry name" value="Ureohydrolase domain"/>
    <property type="match status" value="1"/>
</dbReference>
<evidence type="ECO:0000256" key="1">
    <source>
        <dbReference type="ARBA" id="ARBA00022723"/>
    </source>
</evidence>
<proteinExistence type="inferred from homology"/>
<dbReference type="CDD" id="cd11592">
    <property type="entry name" value="Agmatinase_PAH"/>
    <property type="match status" value="1"/>
</dbReference>
<keyword evidence="5" id="KW-0732">Signal</keyword>
<protein>
    <submittedName>
        <fullName evidence="6">DEHA2C00792p</fullName>
    </submittedName>
</protein>
<reference evidence="6 7" key="1">
    <citation type="journal article" date="2004" name="Nature">
        <title>Genome evolution in yeasts.</title>
        <authorList>
            <consortium name="Genolevures"/>
            <person name="Dujon B."/>
            <person name="Sherman D."/>
            <person name="Fischer G."/>
            <person name="Durrens P."/>
            <person name="Casaregola S."/>
            <person name="Lafontaine I."/>
            <person name="de Montigny J."/>
            <person name="Marck C."/>
            <person name="Neuveglise C."/>
            <person name="Talla E."/>
            <person name="Goffard N."/>
            <person name="Frangeul L."/>
            <person name="Aigle M."/>
            <person name="Anthouard V."/>
            <person name="Babour A."/>
            <person name="Barbe V."/>
            <person name="Barnay S."/>
            <person name="Blanchin S."/>
            <person name="Beckerich J.M."/>
            <person name="Beyne E."/>
            <person name="Bleykasten C."/>
            <person name="Boisrame A."/>
            <person name="Boyer J."/>
            <person name="Cattolico L."/>
            <person name="Confanioleri F."/>
            <person name="de Daruvar A."/>
            <person name="Despons L."/>
            <person name="Fabre E."/>
            <person name="Fairhead C."/>
            <person name="Ferry-Dumazet H."/>
            <person name="Groppi A."/>
            <person name="Hantraye F."/>
            <person name="Hennequin C."/>
            <person name="Jauniaux N."/>
            <person name="Joyet P."/>
            <person name="Kachouri R."/>
            <person name="Kerrest A."/>
            <person name="Koszul R."/>
            <person name="Lemaire M."/>
            <person name="Lesur I."/>
            <person name="Ma L."/>
            <person name="Muller H."/>
            <person name="Nicaud J.M."/>
            <person name="Nikolski M."/>
            <person name="Oztas S."/>
            <person name="Ozier-Kalogeropoulos O."/>
            <person name="Pellenz S."/>
            <person name="Potier S."/>
            <person name="Richard G.F."/>
            <person name="Straub M.L."/>
            <person name="Suleau A."/>
            <person name="Swennene D."/>
            <person name="Tekaia F."/>
            <person name="Wesolowski-Louvel M."/>
            <person name="Westhof E."/>
            <person name="Wirth B."/>
            <person name="Zeniou-Meyer M."/>
            <person name="Zivanovic I."/>
            <person name="Bolotin-Fukuhara M."/>
            <person name="Thierry A."/>
            <person name="Bouchier C."/>
            <person name="Caudron B."/>
            <person name="Scarpelli C."/>
            <person name="Gaillardin C."/>
            <person name="Weissenbach J."/>
            <person name="Wincker P."/>
            <person name="Souciet J.L."/>
        </authorList>
    </citation>
    <scope>NUCLEOTIDE SEQUENCE [LARGE SCALE GENOMIC DNA]</scope>
    <source>
        <strain evidence="7">ATCC 36239 / CBS 767 / BCRC 21394 / JCM 1990 / NBRC 0083 / IGC 2968</strain>
    </source>
</reference>
<dbReference type="OMA" id="ASMEHID"/>
<gene>
    <name evidence="6" type="ordered locus">DEHA2C00792g</name>
</gene>
<dbReference type="OrthoDB" id="288726at2759"/>
<dbReference type="PROSITE" id="PS51409">
    <property type="entry name" value="ARGINASE_2"/>
    <property type="match status" value="1"/>
</dbReference>
<dbReference type="RefSeq" id="XP_457715.2">
    <property type="nucleotide sequence ID" value="XM_457715.1"/>
</dbReference>
<keyword evidence="2 4" id="KW-0378">Hydrolase</keyword>
<dbReference type="GeneID" id="2900238"/>
<evidence type="ECO:0000256" key="2">
    <source>
        <dbReference type="ARBA" id="ARBA00022801"/>
    </source>
</evidence>
<dbReference type="InterPro" id="IPR006035">
    <property type="entry name" value="Ureohydrolase"/>
</dbReference>
<dbReference type="PANTHER" id="PTHR11358:SF28">
    <property type="entry name" value="HYPOTHETICAL ARGINASE FAMILY PROTEIN (EUROFUNG)"/>
    <property type="match status" value="1"/>
</dbReference>
<accession>Q6BVQ4</accession>
<evidence type="ECO:0000313" key="7">
    <source>
        <dbReference type="Proteomes" id="UP000000599"/>
    </source>
</evidence>
<feature type="chain" id="PRO_5013130611" evidence="5">
    <location>
        <begin position="16"/>
        <end position="436"/>
    </location>
</feature>
<keyword evidence="1" id="KW-0479">Metal-binding</keyword>
<keyword evidence="7" id="KW-1185">Reference proteome</keyword>
<dbReference type="VEuPathDB" id="FungiDB:DEHA2C00792g"/>
<dbReference type="STRING" id="284592.Q6BVQ4"/>
<dbReference type="GO" id="GO:0008783">
    <property type="term" value="F:agmatinase activity"/>
    <property type="evidence" value="ECO:0007669"/>
    <property type="project" value="TreeGrafter"/>
</dbReference>
<comment type="similarity">
    <text evidence="3 4">Belongs to the arginase family.</text>
</comment>
<dbReference type="EMBL" id="CR382135">
    <property type="protein sequence ID" value="CAG85741.2"/>
    <property type="molecule type" value="Genomic_DNA"/>
</dbReference>
<organism evidence="6 7">
    <name type="scientific">Debaryomyces hansenii (strain ATCC 36239 / CBS 767 / BCRC 21394 / JCM 1990 / NBRC 0083 / IGC 2968)</name>
    <name type="common">Yeast</name>
    <name type="synonym">Torulaspora hansenii</name>
    <dbReference type="NCBI Taxonomy" id="284592"/>
    <lineage>
        <taxon>Eukaryota</taxon>
        <taxon>Fungi</taxon>
        <taxon>Dikarya</taxon>
        <taxon>Ascomycota</taxon>
        <taxon>Saccharomycotina</taxon>
        <taxon>Pichiomycetes</taxon>
        <taxon>Debaryomycetaceae</taxon>
        <taxon>Debaryomyces</taxon>
    </lineage>
</organism>
<dbReference type="PRINTS" id="PR00116">
    <property type="entry name" value="ARGINASE"/>
</dbReference>
<dbReference type="GO" id="GO:0033389">
    <property type="term" value="P:putrescine biosynthetic process from arginine, via agmatine"/>
    <property type="evidence" value="ECO:0007669"/>
    <property type="project" value="TreeGrafter"/>
</dbReference>
<dbReference type="AlphaFoldDB" id="Q6BVQ4"/>
<dbReference type="PROSITE" id="PS01053">
    <property type="entry name" value="ARGINASE_1"/>
    <property type="match status" value="1"/>
</dbReference>
<dbReference type="InterPro" id="IPR020855">
    <property type="entry name" value="Ureohydrolase_Mn_BS"/>
</dbReference>
<dbReference type="GO" id="GO:0046872">
    <property type="term" value="F:metal ion binding"/>
    <property type="evidence" value="ECO:0007669"/>
    <property type="project" value="UniProtKB-KW"/>
</dbReference>
<sequence>MLFIWCNILTNVVAASILPQASFQIDGLLAGDPSIMESVPNIITEQVVSHYESKNYNFLDEYFGQVYFGDYSDLEKTIRKQKTSLWASREVTYPDKDDITDIVSGRSDRYVSNPLSGFLSFAHLPLTNCFSGETKFDIGIVGATFDTGVSFRPGSRFGPLGIRMATKRMSSGSISPFRKNFSLFKDGKIVDCGDPPMTPIDNRIALDQLYRAERAILKTKPTTPSLSKVSRILTLGGDHTVTLSCLRAVYEKWGKVAVIHFDSHLDTIDPYQMNENVTEYAALNHGTFFHWAAKRGLISESKNVHVGLRGYYENLNDTQRDSAIGFERIMSRDIDDIGIAGIVKRIKDRVGDSKVYITVDIDSLDPSSAPGTGTVEPGGFSSRELLTILDKLEGLEVIGADVVEVAPPYDTNEITTMVASEVARSLLGLMVITPVQ</sequence>
<feature type="signal peptide" evidence="5">
    <location>
        <begin position="1"/>
        <end position="15"/>
    </location>
</feature>
<evidence type="ECO:0000256" key="3">
    <source>
        <dbReference type="PROSITE-ProRule" id="PRU00742"/>
    </source>
</evidence>
<dbReference type="PANTHER" id="PTHR11358">
    <property type="entry name" value="ARGINASE/AGMATINASE"/>
    <property type="match status" value="1"/>
</dbReference>
<dbReference type="InterPro" id="IPR023696">
    <property type="entry name" value="Ureohydrolase_dom_sf"/>
</dbReference>
<dbReference type="Pfam" id="PF00491">
    <property type="entry name" value="Arginase"/>
    <property type="match status" value="1"/>
</dbReference>
<evidence type="ECO:0000256" key="5">
    <source>
        <dbReference type="SAM" id="SignalP"/>
    </source>
</evidence>
<evidence type="ECO:0000256" key="4">
    <source>
        <dbReference type="RuleBase" id="RU003684"/>
    </source>
</evidence>
<dbReference type="KEGG" id="dha:DEHA2C00792g"/>
<name>Q6BVQ4_DEBHA</name>
<dbReference type="HOGENOM" id="CLU_039478_1_0_1"/>
<dbReference type="InParanoid" id="Q6BVQ4"/>
<dbReference type="SUPFAM" id="SSF52768">
    <property type="entry name" value="Arginase/deacetylase"/>
    <property type="match status" value="1"/>
</dbReference>
<evidence type="ECO:0000313" key="6">
    <source>
        <dbReference type="EMBL" id="CAG85741.2"/>
    </source>
</evidence>
<dbReference type="eggNOG" id="KOG2964">
    <property type="taxonomic scope" value="Eukaryota"/>
</dbReference>
<dbReference type="Proteomes" id="UP000000599">
    <property type="component" value="Chromosome C"/>
</dbReference>